<protein>
    <submittedName>
        <fullName evidence="8">Leptin receptor overlapping transcript-like 1</fullName>
    </submittedName>
</protein>
<dbReference type="Pfam" id="PF04133">
    <property type="entry name" value="Vps55"/>
    <property type="match status" value="1"/>
</dbReference>
<dbReference type="Proteomes" id="UP000887565">
    <property type="component" value="Unplaced"/>
</dbReference>
<dbReference type="GO" id="GO:0032511">
    <property type="term" value="P:late endosome to vacuole transport via multivesicular body sorting pathway"/>
    <property type="evidence" value="ECO:0007669"/>
    <property type="project" value="TreeGrafter"/>
</dbReference>
<keyword evidence="4 6" id="KW-1133">Transmembrane helix</keyword>
<dbReference type="OMA" id="RSHVDMT"/>
<sequence>MLAFSGCMGLLFLVLGCALKGYNWWPLFLLVFYFFVPLPITIGRRFSDDSSSSSACMEMALFLTTGIVVSGFGLPFVLAHSGAMMWGAAAFVCAGNVVIFATIAAYFWVHRDDDSIYGIF</sequence>
<dbReference type="GO" id="GO:0016020">
    <property type="term" value="C:membrane"/>
    <property type="evidence" value="ECO:0007669"/>
    <property type="project" value="UniProtKB-SubCell"/>
</dbReference>
<evidence type="ECO:0000313" key="8">
    <source>
        <dbReference type="WBParaSite" id="nRc.2.0.1.t30273-RA"/>
    </source>
</evidence>
<keyword evidence="7" id="KW-1185">Reference proteome</keyword>
<proteinExistence type="inferred from homology"/>
<evidence type="ECO:0000256" key="6">
    <source>
        <dbReference type="SAM" id="Phobius"/>
    </source>
</evidence>
<organism evidence="7 8">
    <name type="scientific">Romanomermis culicivorax</name>
    <name type="common">Nematode worm</name>
    <dbReference type="NCBI Taxonomy" id="13658"/>
    <lineage>
        <taxon>Eukaryota</taxon>
        <taxon>Metazoa</taxon>
        <taxon>Ecdysozoa</taxon>
        <taxon>Nematoda</taxon>
        <taxon>Enoplea</taxon>
        <taxon>Dorylaimia</taxon>
        <taxon>Mermithida</taxon>
        <taxon>Mermithoidea</taxon>
        <taxon>Mermithidae</taxon>
        <taxon>Romanomermis</taxon>
    </lineage>
</organism>
<feature type="transmembrane region" description="Helical" evidence="6">
    <location>
        <begin position="59"/>
        <end position="78"/>
    </location>
</feature>
<comment type="subcellular location">
    <subcellularLocation>
        <location evidence="1">Membrane</location>
        <topology evidence="1">Multi-pass membrane protein</topology>
    </subcellularLocation>
</comment>
<dbReference type="InterPro" id="IPR007262">
    <property type="entry name" value="Vps55/LEPROT"/>
</dbReference>
<comment type="similarity">
    <text evidence="2">Belongs to the OB-RGRP/VPS55 family.</text>
</comment>
<dbReference type="AlphaFoldDB" id="A0A915JW16"/>
<dbReference type="PANTHER" id="PTHR12050:SF0">
    <property type="entry name" value="RH04491P"/>
    <property type="match status" value="1"/>
</dbReference>
<evidence type="ECO:0000256" key="3">
    <source>
        <dbReference type="ARBA" id="ARBA00022692"/>
    </source>
</evidence>
<keyword evidence="5 6" id="KW-0472">Membrane</keyword>
<reference evidence="8" key="1">
    <citation type="submission" date="2022-11" db="UniProtKB">
        <authorList>
            <consortium name="WormBaseParasite"/>
        </authorList>
    </citation>
    <scope>IDENTIFICATION</scope>
</reference>
<keyword evidence="3 6" id="KW-0812">Transmembrane</keyword>
<evidence type="ECO:0000256" key="5">
    <source>
        <dbReference type="ARBA" id="ARBA00023136"/>
    </source>
</evidence>
<dbReference type="WBParaSite" id="nRc.2.0.1.t30273-RA">
    <property type="protein sequence ID" value="nRc.2.0.1.t30273-RA"/>
    <property type="gene ID" value="nRc.2.0.1.g30273"/>
</dbReference>
<feature type="transmembrane region" description="Helical" evidence="6">
    <location>
        <begin position="84"/>
        <end position="109"/>
    </location>
</feature>
<evidence type="ECO:0000313" key="7">
    <source>
        <dbReference type="Proteomes" id="UP000887565"/>
    </source>
</evidence>
<name>A0A915JW16_ROMCU</name>
<evidence type="ECO:0000256" key="1">
    <source>
        <dbReference type="ARBA" id="ARBA00004141"/>
    </source>
</evidence>
<dbReference type="PANTHER" id="PTHR12050">
    <property type="entry name" value="LEPTIN RECEPTOR-RELATED"/>
    <property type="match status" value="1"/>
</dbReference>
<evidence type="ECO:0000256" key="2">
    <source>
        <dbReference type="ARBA" id="ARBA00005645"/>
    </source>
</evidence>
<dbReference type="GO" id="GO:0005768">
    <property type="term" value="C:endosome"/>
    <property type="evidence" value="ECO:0007669"/>
    <property type="project" value="TreeGrafter"/>
</dbReference>
<evidence type="ECO:0000256" key="4">
    <source>
        <dbReference type="ARBA" id="ARBA00022989"/>
    </source>
</evidence>
<accession>A0A915JW16</accession>
<feature type="transmembrane region" description="Helical" evidence="6">
    <location>
        <begin position="28"/>
        <end position="47"/>
    </location>
</feature>